<evidence type="ECO:0000313" key="2">
    <source>
        <dbReference type="EMBL" id="KZE45493.1"/>
    </source>
</evidence>
<feature type="transmembrane region" description="Helical" evidence="1">
    <location>
        <begin position="59"/>
        <end position="79"/>
    </location>
</feature>
<keyword evidence="1" id="KW-0812">Transmembrane</keyword>
<comment type="caution">
    <text evidence="2">The sequence shown here is derived from an EMBL/GenBank/DDBJ whole genome shotgun (WGS) entry which is preliminary data.</text>
</comment>
<sequence length="172" mass="19892">MILRVLLVILSWFSLIFLRRTDILRYSPAAILVSFILTVVSFINPVLKLWKVKGNKKAQVLADLSFIIGPFFAATIWVFKLSFHSFPLYLFLNGAVNYFFAYPMTAFFQKQGLYKLLHMNKHVLYGVSILYAIVIYLYQRGIENLCTALKDIRHKRFSDVTNDVLAEKISKG</sequence>
<dbReference type="RefSeq" id="WP_053072386.1">
    <property type="nucleotide sequence ID" value="NZ_JAMQJC010000007.1"/>
</dbReference>
<accession>A0A161SZQ4</accession>
<feature type="transmembrane region" description="Helical" evidence="1">
    <location>
        <begin position="123"/>
        <end position="139"/>
    </location>
</feature>
<feature type="transmembrane region" description="Helical" evidence="1">
    <location>
        <begin position="30"/>
        <end position="47"/>
    </location>
</feature>
<dbReference type="OrthoDB" id="1683771at2"/>
<gene>
    <name evidence="2" type="ORF">AV649_04690</name>
</gene>
<organism evidence="2 3">
    <name type="scientific">Rossellomorea marisflavi</name>
    <dbReference type="NCBI Taxonomy" id="189381"/>
    <lineage>
        <taxon>Bacteria</taxon>
        <taxon>Bacillati</taxon>
        <taxon>Bacillota</taxon>
        <taxon>Bacilli</taxon>
        <taxon>Bacillales</taxon>
        <taxon>Bacillaceae</taxon>
        <taxon>Rossellomorea</taxon>
    </lineage>
</organism>
<proteinExistence type="predicted"/>
<dbReference type="AlphaFoldDB" id="A0A161SZQ4"/>
<dbReference type="EMBL" id="LQQY01000034">
    <property type="protein sequence ID" value="KZE45493.1"/>
    <property type="molecule type" value="Genomic_DNA"/>
</dbReference>
<evidence type="ECO:0000256" key="1">
    <source>
        <dbReference type="SAM" id="Phobius"/>
    </source>
</evidence>
<reference evidence="3" key="1">
    <citation type="submission" date="2016-01" db="EMBL/GenBank/DDBJ databases">
        <title>Whole genome sequencing of Bhargavaea cecembensis T14.</title>
        <authorList>
            <person name="Hong K.W."/>
        </authorList>
    </citation>
    <scope>NUCLEOTIDE SEQUENCE [LARGE SCALE GENOMIC DNA]</scope>
    <source>
        <strain evidence="3">M19</strain>
    </source>
</reference>
<evidence type="ECO:0000313" key="3">
    <source>
        <dbReference type="Proteomes" id="UP000076510"/>
    </source>
</evidence>
<dbReference type="Proteomes" id="UP000076510">
    <property type="component" value="Unassembled WGS sequence"/>
</dbReference>
<keyword evidence="1" id="KW-1133">Transmembrane helix</keyword>
<feature type="transmembrane region" description="Helical" evidence="1">
    <location>
        <begin position="85"/>
        <end position="102"/>
    </location>
</feature>
<protein>
    <submittedName>
        <fullName evidence="2">Uncharacterized protein</fullName>
    </submittedName>
</protein>
<name>A0A161SZQ4_9BACI</name>
<keyword evidence="1" id="KW-0472">Membrane</keyword>